<dbReference type="InterPro" id="IPR036873">
    <property type="entry name" value="Rhodanese-like_dom_sf"/>
</dbReference>
<feature type="domain" description="Rhodanese" evidence="4">
    <location>
        <begin position="31"/>
        <end position="138"/>
    </location>
</feature>
<gene>
    <name evidence="5" type="primary">sseA1</name>
    <name evidence="5" type="ORF">CGLAU_02650</name>
</gene>
<protein>
    <recommendedName>
        <fullName evidence="3">Sulfurtransferase</fullName>
    </recommendedName>
</protein>
<dbReference type="PROSITE" id="PS00380">
    <property type="entry name" value="RHODANESE_1"/>
    <property type="match status" value="1"/>
</dbReference>
<dbReference type="Gene3D" id="3.40.250.10">
    <property type="entry name" value="Rhodanese-like domain"/>
    <property type="match status" value="2"/>
</dbReference>
<dbReference type="RefSeq" id="WP_095659351.1">
    <property type="nucleotide sequence ID" value="NZ_BAAAKB010000007.1"/>
</dbReference>
<keyword evidence="1" id="KW-0677">Repeat</keyword>
<dbReference type="PANTHER" id="PTHR43855:SF1">
    <property type="entry name" value="THIOSULFATE SULFURTRANSFERASE"/>
    <property type="match status" value="1"/>
</dbReference>
<keyword evidence="6" id="KW-1185">Reference proteome</keyword>
<dbReference type="PROSITE" id="PS00683">
    <property type="entry name" value="RHODANESE_2"/>
    <property type="match status" value="1"/>
</dbReference>
<feature type="domain" description="Rhodanese" evidence="4">
    <location>
        <begin position="175"/>
        <end position="295"/>
    </location>
</feature>
<dbReference type="Pfam" id="PF00581">
    <property type="entry name" value="Rhodanese"/>
    <property type="match status" value="2"/>
</dbReference>
<dbReference type="InterPro" id="IPR001307">
    <property type="entry name" value="Thiosulphate_STrfase_CS"/>
</dbReference>
<dbReference type="AlphaFoldDB" id="A0A1Q2HUI6"/>
<dbReference type="SUPFAM" id="SSF52821">
    <property type="entry name" value="Rhodanese/Cell cycle control phosphatase"/>
    <property type="match status" value="2"/>
</dbReference>
<dbReference type="CDD" id="cd01449">
    <property type="entry name" value="TST_Repeat_2"/>
    <property type="match status" value="1"/>
</dbReference>
<proteinExistence type="predicted"/>
<dbReference type="Proteomes" id="UP000217209">
    <property type="component" value="Chromosome"/>
</dbReference>
<evidence type="ECO:0000256" key="2">
    <source>
        <dbReference type="ARBA" id="ARBA00047549"/>
    </source>
</evidence>
<comment type="catalytic activity">
    <reaction evidence="2">
        <text>thiosulfate + hydrogen cyanide = thiocyanate + sulfite + 2 H(+)</text>
        <dbReference type="Rhea" id="RHEA:16881"/>
        <dbReference type="ChEBI" id="CHEBI:15378"/>
        <dbReference type="ChEBI" id="CHEBI:17359"/>
        <dbReference type="ChEBI" id="CHEBI:18022"/>
        <dbReference type="ChEBI" id="CHEBI:18407"/>
        <dbReference type="ChEBI" id="CHEBI:33542"/>
        <dbReference type="EC" id="2.8.1.1"/>
    </reaction>
</comment>
<sequence length="311" mass="34859">MGIELEHNPQFETFAHPEKFVSAAWLSARLGVDGLKVVESDEDAYLYDIGHIPGAVRIDWNRDLNDPVQRDLIDGAAFAALMRERGISRDDTVVVYGDRANWWAAYTAWVFELFGHPDVRLLDGGRDAWMGEERDTSFAVPTYPESDYPTVERNDTPTRTFATELLDGLREQGTPIQGIQLIDARTPELYAGDEVAGAVDKQQAPLALRQGHIPGAVNVPWGRSVYPNALFRSADEIAEIYSDFDRDARTVIYCQMGESSAHTWFVLTHILGFKDASLYDGSWIEWGNMVRVPIERGSEATPEPNPEPTQE</sequence>
<evidence type="ECO:0000313" key="5">
    <source>
        <dbReference type="EMBL" id="AQQ14515.1"/>
    </source>
</evidence>
<keyword evidence="3 5" id="KW-0808">Transferase</keyword>
<dbReference type="OrthoDB" id="9781034at2"/>
<dbReference type="KEGG" id="cgv:CGLAU_02650"/>
<dbReference type="InterPro" id="IPR001763">
    <property type="entry name" value="Rhodanese-like_dom"/>
</dbReference>
<organism evidence="5 6">
    <name type="scientific">Corynebacterium glaucum</name>
    <dbReference type="NCBI Taxonomy" id="187491"/>
    <lineage>
        <taxon>Bacteria</taxon>
        <taxon>Bacillati</taxon>
        <taxon>Actinomycetota</taxon>
        <taxon>Actinomycetes</taxon>
        <taxon>Mycobacteriales</taxon>
        <taxon>Corynebacteriaceae</taxon>
        <taxon>Corynebacterium</taxon>
    </lineage>
</organism>
<evidence type="ECO:0000256" key="3">
    <source>
        <dbReference type="RuleBase" id="RU000507"/>
    </source>
</evidence>
<dbReference type="InterPro" id="IPR051126">
    <property type="entry name" value="Thiosulfate_sulfurtransferase"/>
</dbReference>
<evidence type="ECO:0000313" key="6">
    <source>
        <dbReference type="Proteomes" id="UP000217209"/>
    </source>
</evidence>
<dbReference type="PANTHER" id="PTHR43855">
    <property type="entry name" value="THIOSULFATE SULFURTRANSFERASE"/>
    <property type="match status" value="1"/>
</dbReference>
<accession>A0A1Q2HUI6</accession>
<name>A0A1Q2HUI6_9CORY</name>
<evidence type="ECO:0000259" key="4">
    <source>
        <dbReference type="PROSITE" id="PS50206"/>
    </source>
</evidence>
<reference evidence="5 6" key="1">
    <citation type="submission" date="2016-12" db="EMBL/GenBank/DDBJ databases">
        <authorList>
            <person name="Song W.-J."/>
            <person name="Kurnit D.M."/>
        </authorList>
    </citation>
    <scope>NUCLEOTIDE SEQUENCE [LARGE SCALE GENOMIC DNA]</scope>
    <source>
        <strain evidence="5 6">DSM 30827</strain>
    </source>
</reference>
<dbReference type="EMBL" id="CP019688">
    <property type="protein sequence ID" value="AQQ14515.1"/>
    <property type="molecule type" value="Genomic_DNA"/>
</dbReference>
<evidence type="ECO:0000256" key="1">
    <source>
        <dbReference type="ARBA" id="ARBA00022737"/>
    </source>
</evidence>
<dbReference type="SMART" id="SM00450">
    <property type="entry name" value="RHOD"/>
    <property type="match status" value="2"/>
</dbReference>
<dbReference type="GO" id="GO:0004792">
    <property type="term" value="F:thiosulfate-cyanide sulfurtransferase activity"/>
    <property type="evidence" value="ECO:0007669"/>
    <property type="project" value="UniProtKB-EC"/>
</dbReference>
<dbReference type="PROSITE" id="PS50206">
    <property type="entry name" value="RHODANESE_3"/>
    <property type="match status" value="2"/>
</dbReference>
<dbReference type="CDD" id="cd01448">
    <property type="entry name" value="TST_Repeat_1"/>
    <property type="match status" value="1"/>
</dbReference>